<dbReference type="AlphaFoldDB" id="A0AAD8HZ96"/>
<feature type="transmembrane region" description="Helical" evidence="2">
    <location>
        <begin position="62"/>
        <end position="82"/>
    </location>
</feature>
<keyword evidence="2" id="KW-1133">Transmembrane helix</keyword>
<evidence type="ECO:0000313" key="4">
    <source>
        <dbReference type="Proteomes" id="UP001237642"/>
    </source>
</evidence>
<evidence type="ECO:0000256" key="1">
    <source>
        <dbReference type="SAM" id="MobiDB-lite"/>
    </source>
</evidence>
<evidence type="ECO:0000313" key="3">
    <source>
        <dbReference type="EMBL" id="KAK1376237.1"/>
    </source>
</evidence>
<sequence length="105" mass="12376">MSLPRELYHITSSQPSESQSLTQTLTHVCTNNKSGRQDSRALTFASIREREREREILRKKDLIFEFGYYYSTLSYLGFLYFYSRQGLYVSSFLIHKGIDLYKEAV</sequence>
<keyword evidence="2" id="KW-0472">Membrane</keyword>
<keyword evidence="4" id="KW-1185">Reference proteome</keyword>
<feature type="compositionally biased region" description="Polar residues" evidence="1">
    <location>
        <begin position="10"/>
        <end position="22"/>
    </location>
</feature>
<dbReference type="EMBL" id="JAUIZM010000007">
    <property type="protein sequence ID" value="KAK1376237.1"/>
    <property type="molecule type" value="Genomic_DNA"/>
</dbReference>
<organism evidence="3 4">
    <name type="scientific">Heracleum sosnowskyi</name>
    <dbReference type="NCBI Taxonomy" id="360622"/>
    <lineage>
        <taxon>Eukaryota</taxon>
        <taxon>Viridiplantae</taxon>
        <taxon>Streptophyta</taxon>
        <taxon>Embryophyta</taxon>
        <taxon>Tracheophyta</taxon>
        <taxon>Spermatophyta</taxon>
        <taxon>Magnoliopsida</taxon>
        <taxon>eudicotyledons</taxon>
        <taxon>Gunneridae</taxon>
        <taxon>Pentapetalae</taxon>
        <taxon>asterids</taxon>
        <taxon>campanulids</taxon>
        <taxon>Apiales</taxon>
        <taxon>Apiaceae</taxon>
        <taxon>Apioideae</taxon>
        <taxon>apioid superclade</taxon>
        <taxon>Tordylieae</taxon>
        <taxon>Tordyliinae</taxon>
        <taxon>Heracleum</taxon>
    </lineage>
</organism>
<comment type="caution">
    <text evidence="3">The sequence shown here is derived from an EMBL/GenBank/DDBJ whole genome shotgun (WGS) entry which is preliminary data.</text>
</comment>
<evidence type="ECO:0000256" key="2">
    <source>
        <dbReference type="SAM" id="Phobius"/>
    </source>
</evidence>
<feature type="region of interest" description="Disordered" evidence="1">
    <location>
        <begin position="1"/>
        <end position="22"/>
    </location>
</feature>
<keyword evidence="2" id="KW-0812">Transmembrane</keyword>
<reference evidence="3" key="2">
    <citation type="submission" date="2023-05" db="EMBL/GenBank/DDBJ databases">
        <authorList>
            <person name="Schelkunov M.I."/>
        </authorList>
    </citation>
    <scope>NUCLEOTIDE SEQUENCE</scope>
    <source>
        <strain evidence="3">Hsosn_3</strain>
        <tissue evidence="3">Leaf</tissue>
    </source>
</reference>
<protein>
    <submittedName>
        <fullName evidence="3">Uncharacterized protein</fullName>
    </submittedName>
</protein>
<reference evidence="3" key="1">
    <citation type="submission" date="2023-02" db="EMBL/GenBank/DDBJ databases">
        <title>Genome of toxic invasive species Heracleum sosnowskyi carries increased number of genes despite the absence of recent whole-genome duplications.</title>
        <authorList>
            <person name="Schelkunov M."/>
            <person name="Shtratnikova V."/>
            <person name="Makarenko M."/>
            <person name="Klepikova A."/>
            <person name="Omelchenko D."/>
            <person name="Novikova G."/>
            <person name="Obukhova E."/>
            <person name="Bogdanov V."/>
            <person name="Penin A."/>
            <person name="Logacheva M."/>
        </authorList>
    </citation>
    <scope>NUCLEOTIDE SEQUENCE</scope>
    <source>
        <strain evidence="3">Hsosn_3</strain>
        <tissue evidence="3">Leaf</tissue>
    </source>
</reference>
<accession>A0AAD8HZ96</accession>
<dbReference type="Proteomes" id="UP001237642">
    <property type="component" value="Unassembled WGS sequence"/>
</dbReference>
<proteinExistence type="predicted"/>
<name>A0AAD8HZ96_9APIA</name>
<gene>
    <name evidence="3" type="ORF">POM88_032430</name>
</gene>